<sequence length="111" mass="12901">MYQKKINHGGSLYIHKVIAKLPKPKSGFTLPGHKYTRPYNPLDKRLRYDKDTGEILEIHDKPTGKTDPIALQHDVDYSVSNDDKKCKNKANRKMVKALDAVPYNERQWGHW</sequence>
<proteinExistence type="predicted"/>
<dbReference type="EMBL" id="CALNXJ010000002">
    <property type="protein sequence ID" value="CAH3033010.1"/>
    <property type="molecule type" value="Genomic_DNA"/>
</dbReference>
<accession>A0AAU9VS22</accession>
<dbReference type="Pfam" id="PF08398">
    <property type="entry name" value="Phospholip_A2_4"/>
    <property type="match status" value="1"/>
</dbReference>
<keyword evidence="3" id="KW-1185">Reference proteome</keyword>
<organism evidence="2 3">
    <name type="scientific">Pocillopora meandrina</name>
    <dbReference type="NCBI Taxonomy" id="46732"/>
    <lineage>
        <taxon>Eukaryota</taxon>
        <taxon>Metazoa</taxon>
        <taxon>Cnidaria</taxon>
        <taxon>Anthozoa</taxon>
        <taxon>Hexacorallia</taxon>
        <taxon>Scleractinia</taxon>
        <taxon>Astrocoeniina</taxon>
        <taxon>Pocilloporidae</taxon>
        <taxon>Pocillopora</taxon>
    </lineage>
</organism>
<reference evidence="2 3" key="1">
    <citation type="submission" date="2022-05" db="EMBL/GenBank/DDBJ databases">
        <authorList>
            <consortium name="Genoscope - CEA"/>
            <person name="William W."/>
        </authorList>
    </citation>
    <scope>NUCLEOTIDE SEQUENCE [LARGE SCALE GENOMIC DNA]</scope>
</reference>
<gene>
    <name evidence="2" type="ORF">PMEA_00010851</name>
</gene>
<feature type="non-terminal residue" evidence="2">
    <location>
        <position position="111"/>
    </location>
</feature>
<evidence type="ECO:0000313" key="3">
    <source>
        <dbReference type="Proteomes" id="UP001159428"/>
    </source>
</evidence>
<dbReference type="InterPro" id="IPR013607">
    <property type="entry name" value="Phospholipase_A2-like"/>
</dbReference>
<name>A0AAU9VS22_9CNID</name>
<dbReference type="Proteomes" id="UP001159428">
    <property type="component" value="Unassembled WGS sequence"/>
</dbReference>
<evidence type="ECO:0000259" key="1">
    <source>
        <dbReference type="Pfam" id="PF08398"/>
    </source>
</evidence>
<comment type="caution">
    <text evidence="2">The sequence shown here is derived from an EMBL/GenBank/DDBJ whole genome shotgun (WGS) entry which is preliminary data.</text>
</comment>
<evidence type="ECO:0000313" key="2">
    <source>
        <dbReference type="EMBL" id="CAH3033010.1"/>
    </source>
</evidence>
<dbReference type="GO" id="GO:0005198">
    <property type="term" value="F:structural molecule activity"/>
    <property type="evidence" value="ECO:0007669"/>
    <property type="project" value="InterPro"/>
</dbReference>
<feature type="domain" description="Phospholipase A2-like" evidence="1">
    <location>
        <begin position="27"/>
        <end position="98"/>
    </location>
</feature>
<dbReference type="AlphaFoldDB" id="A0AAU9VS22"/>
<protein>
    <recommendedName>
        <fullName evidence="1">Phospholipase A2-like domain-containing protein</fullName>
    </recommendedName>
</protein>